<name>A0A165EQL4_9BASI</name>
<gene>
    <name evidence="2" type="ORF">CALCODRAFT_498819</name>
</gene>
<dbReference type="AlphaFoldDB" id="A0A165EQL4"/>
<evidence type="ECO:0000313" key="3">
    <source>
        <dbReference type="Proteomes" id="UP000076842"/>
    </source>
</evidence>
<dbReference type="Pfam" id="PF14200">
    <property type="entry name" value="RicinB_lectin_2"/>
    <property type="match status" value="1"/>
</dbReference>
<dbReference type="SUPFAM" id="SSF50370">
    <property type="entry name" value="Ricin B-like lectins"/>
    <property type="match status" value="1"/>
</dbReference>
<dbReference type="InterPro" id="IPR035992">
    <property type="entry name" value="Ricin_B-like_lectins"/>
</dbReference>
<proteinExistence type="predicted"/>
<organism evidence="2 3">
    <name type="scientific">Calocera cornea HHB12733</name>
    <dbReference type="NCBI Taxonomy" id="1353952"/>
    <lineage>
        <taxon>Eukaryota</taxon>
        <taxon>Fungi</taxon>
        <taxon>Dikarya</taxon>
        <taxon>Basidiomycota</taxon>
        <taxon>Agaricomycotina</taxon>
        <taxon>Dacrymycetes</taxon>
        <taxon>Dacrymycetales</taxon>
        <taxon>Dacrymycetaceae</taxon>
        <taxon>Calocera</taxon>
    </lineage>
</organism>
<dbReference type="Proteomes" id="UP000076842">
    <property type="component" value="Unassembled WGS sequence"/>
</dbReference>
<reference evidence="2 3" key="1">
    <citation type="journal article" date="2016" name="Mol. Biol. Evol.">
        <title>Comparative Genomics of Early-Diverging Mushroom-Forming Fungi Provides Insights into the Origins of Lignocellulose Decay Capabilities.</title>
        <authorList>
            <person name="Nagy L.G."/>
            <person name="Riley R."/>
            <person name="Tritt A."/>
            <person name="Adam C."/>
            <person name="Daum C."/>
            <person name="Floudas D."/>
            <person name="Sun H."/>
            <person name="Yadav J.S."/>
            <person name="Pangilinan J."/>
            <person name="Larsson K.H."/>
            <person name="Matsuura K."/>
            <person name="Barry K."/>
            <person name="Labutti K."/>
            <person name="Kuo R."/>
            <person name="Ohm R.A."/>
            <person name="Bhattacharya S.S."/>
            <person name="Shirouzu T."/>
            <person name="Yoshinaga Y."/>
            <person name="Martin F.M."/>
            <person name="Grigoriev I.V."/>
            <person name="Hibbett D.S."/>
        </authorList>
    </citation>
    <scope>NUCLEOTIDE SEQUENCE [LARGE SCALE GENOMIC DNA]</scope>
    <source>
        <strain evidence="2 3">HHB12733</strain>
    </source>
</reference>
<evidence type="ECO:0000313" key="2">
    <source>
        <dbReference type="EMBL" id="KZT55339.1"/>
    </source>
</evidence>
<dbReference type="InParanoid" id="A0A165EQL4"/>
<dbReference type="EMBL" id="KV423997">
    <property type="protein sequence ID" value="KZT55339.1"/>
    <property type="molecule type" value="Genomic_DNA"/>
</dbReference>
<evidence type="ECO:0000259" key="1">
    <source>
        <dbReference type="Pfam" id="PF14200"/>
    </source>
</evidence>
<keyword evidence="3" id="KW-1185">Reference proteome</keyword>
<dbReference type="InterPro" id="IPR000772">
    <property type="entry name" value="Ricin_B_lectin"/>
</dbReference>
<dbReference type="OrthoDB" id="2131701at2759"/>
<protein>
    <recommendedName>
        <fullName evidence="1">Ricin B lectin domain-containing protein</fullName>
    </recommendedName>
</protein>
<accession>A0A165EQL4</accession>
<sequence>MSSEVRGTGQWPFFSKAIHIPNGTYTIVNVQSGTALSVKDTKWVVGDQRERPLLHQPAEQWKLEYDWTQKGYTFLNASTGRYMTSDQLYYPLVQGQTEVFQSSDKCYFTVQITTVTGAYFIVPNDYDPWVLEVFQGSPADGTAIQIVKSDGSSKQLWTFGVAPQ</sequence>
<dbReference type="Gene3D" id="2.80.10.50">
    <property type="match status" value="1"/>
</dbReference>
<feature type="domain" description="Ricin B lectin" evidence="1">
    <location>
        <begin position="10"/>
        <end position="84"/>
    </location>
</feature>